<evidence type="ECO:0000313" key="3">
    <source>
        <dbReference type="Proteomes" id="UP000886523"/>
    </source>
</evidence>
<evidence type="ECO:0000313" key="2">
    <source>
        <dbReference type="EMBL" id="KAF9518341.1"/>
    </source>
</evidence>
<name>A0A9P6B8S1_9AGAM</name>
<gene>
    <name evidence="2" type="ORF">BS47DRAFT_337650</name>
</gene>
<proteinExistence type="predicted"/>
<organism evidence="2 3">
    <name type="scientific">Hydnum rufescens UP504</name>
    <dbReference type="NCBI Taxonomy" id="1448309"/>
    <lineage>
        <taxon>Eukaryota</taxon>
        <taxon>Fungi</taxon>
        <taxon>Dikarya</taxon>
        <taxon>Basidiomycota</taxon>
        <taxon>Agaricomycotina</taxon>
        <taxon>Agaricomycetes</taxon>
        <taxon>Cantharellales</taxon>
        <taxon>Hydnaceae</taxon>
        <taxon>Hydnum</taxon>
    </lineage>
</organism>
<accession>A0A9P6B8S1</accession>
<sequence length="504" mass="55533">MAKKCDVSRLEPSAEISMIRPLPGDYLGALSSHGQKYPDEMNFLMRLEDQGGTATCMDCWDDILCGTSLLDDGGIFYQFAGLDPWKAHISTSAHKRNSAERKRQEALQNPTELRGRAVKLESTEPMTDDNRLEFRDLYEDDGDKDLRPAIEALARATVSASNSIEHQNGGKKKQTILYPDGEEVVIEISDDDEDIQFIPQYRAELQPKFEPKVYEDEIRLLSSSVTPRGLSKVNGRMHAHSPSLLSNRPAPFARNPTRFGDGVFELSDDDEPNPIYSIAGPSTPSTSVPVGPYYDQGKRPAVKYEAGEYKPQNLLDIDLAHPSQGQVSSTGPTTSWKNSVVDNQRKRPYHISVGSSYDPFGEYVNLSASVITPPKRAKIEEVAVGGYARVKNEPHVPGAWPGKQELGDPYAGYDLPPQLNPYYNPLGQAVPGTIPNFNPPIPVAQNALENGGAPVPVEHWLGKSGFHLNYDEAGPLRSIDRGGPDHQQQLSTVLSQSLSLVRML</sequence>
<keyword evidence="3" id="KW-1185">Reference proteome</keyword>
<evidence type="ECO:0000256" key="1">
    <source>
        <dbReference type="SAM" id="MobiDB-lite"/>
    </source>
</evidence>
<feature type="region of interest" description="Disordered" evidence="1">
    <location>
        <begin position="232"/>
        <end position="252"/>
    </location>
</feature>
<reference evidence="2" key="1">
    <citation type="journal article" date="2020" name="Nat. Commun.">
        <title>Large-scale genome sequencing of mycorrhizal fungi provides insights into the early evolution of symbiotic traits.</title>
        <authorList>
            <person name="Miyauchi S."/>
            <person name="Kiss E."/>
            <person name="Kuo A."/>
            <person name="Drula E."/>
            <person name="Kohler A."/>
            <person name="Sanchez-Garcia M."/>
            <person name="Morin E."/>
            <person name="Andreopoulos B."/>
            <person name="Barry K.W."/>
            <person name="Bonito G."/>
            <person name="Buee M."/>
            <person name="Carver A."/>
            <person name="Chen C."/>
            <person name="Cichocki N."/>
            <person name="Clum A."/>
            <person name="Culley D."/>
            <person name="Crous P.W."/>
            <person name="Fauchery L."/>
            <person name="Girlanda M."/>
            <person name="Hayes R.D."/>
            <person name="Keri Z."/>
            <person name="LaButti K."/>
            <person name="Lipzen A."/>
            <person name="Lombard V."/>
            <person name="Magnuson J."/>
            <person name="Maillard F."/>
            <person name="Murat C."/>
            <person name="Nolan M."/>
            <person name="Ohm R.A."/>
            <person name="Pangilinan J."/>
            <person name="Pereira M.F."/>
            <person name="Perotto S."/>
            <person name="Peter M."/>
            <person name="Pfister S."/>
            <person name="Riley R."/>
            <person name="Sitrit Y."/>
            <person name="Stielow J.B."/>
            <person name="Szollosi G."/>
            <person name="Zifcakova L."/>
            <person name="Stursova M."/>
            <person name="Spatafora J.W."/>
            <person name="Tedersoo L."/>
            <person name="Vaario L.M."/>
            <person name="Yamada A."/>
            <person name="Yan M."/>
            <person name="Wang P."/>
            <person name="Xu J."/>
            <person name="Bruns T."/>
            <person name="Baldrian P."/>
            <person name="Vilgalys R."/>
            <person name="Dunand C."/>
            <person name="Henrissat B."/>
            <person name="Grigoriev I.V."/>
            <person name="Hibbett D."/>
            <person name="Nagy L.G."/>
            <person name="Martin F.M."/>
        </authorList>
    </citation>
    <scope>NUCLEOTIDE SEQUENCE</scope>
    <source>
        <strain evidence="2">UP504</strain>
    </source>
</reference>
<dbReference type="EMBL" id="MU128926">
    <property type="protein sequence ID" value="KAF9518341.1"/>
    <property type="molecule type" value="Genomic_DNA"/>
</dbReference>
<dbReference type="Proteomes" id="UP000886523">
    <property type="component" value="Unassembled WGS sequence"/>
</dbReference>
<comment type="caution">
    <text evidence="2">The sequence shown here is derived from an EMBL/GenBank/DDBJ whole genome shotgun (WGS) entry which is preliminary data.</text>
</comment>
<dbReference type="AlphaFoldDB" id="A0A9P6B8S1"/>
<protein>
    <submittedName>
        <fullName evidence="2">Uncharacterized protein</fullName>
    </submittedName>
</protein>
<feature type="region of interest" description="Disordered" evidence="1">
    <location>
        <begin position="93"/>
        <end position="114"/>
    </location>
</feature>